<accession>A0A4D5RV02</accession>
<name>A0A4D5RV02_IXOSC</name>
<dbReference type="EMBL" id="GHJT01007181">
    <property type="protein sequence ID" value="MOY41152.1"/>
    <property type="molecule type" value="Transcribed_RNA"/>
</dbReference>
<evidence type="ECO:0000256" key="1">
    <source>
        <dbReference type="SAM" id="SignalP"/>
    </source>
</evidence>
<sequence length="119" mass="13315">MCVSPSFVLFAALFAISRSQTVKPRRKHSCARSYWSSWRNKSFDSLVLANQEALLEIGIQPGSYQASYGERATKMKVAKAQVKALESSKMSHKKRKMEAVAKAQRDRAEEGVTYAHGAF</sequence>
<feature type="signal peptide" evidence="1">
    <location>
        <begin position="1"/>
        <end position="21"/>
    </location>
</feature>
<protein>
    <submittedName>
        <fullName evidence="2">Putative secreted protein</fullName>
    </submittedName>
</protein>
<reference evidence="2" key="1">
    <citation type="submission" date="2019-04" db="EMBL/GenBank/DDBJ databases">
        <title>An insight into the mialome of Ixodes scapularis.</title>
        <authorList>
            <person name="Ribeiro J.M."/>
            <person name="Mather T.N."/>
            <person name="Karim S."/>
        </authorList>
    </citation>
    <scope>NUCLEOTIDE SEQUENCE</scope>
</reference>
<dbReference type="AlphaFoldDB" id="A0A4D5RV02"/>
<proteinExistence type="predicted"/>
<organism evidence="2">
    <name type="scientific">Ixodes scapularis</name>
    <name type="common">Black-legged tick</name>
    <name type="synonym">Deer tick</name>
    <dbReference type="NCBI Taxonomy" id="6945"/>
    <lineage>
        <taxon>Eukaryota</taxon>
        <taxon>Metazoa</taxon>
        <taxon>Ecdysozoa</taxon>
        <taxon>Arthropoda</taxon>
        <taxon>Chelicerata</taxon>
        <taxon>Arachnida</taxon>
        <taxon>Acari</taxon>
        <taxon>Parasitiformes</taxon>
        <taxon>Ixodida</taxon>
        <taxon>Ixodoidea</taxon>
        <taxon>Ixodidae</taxon>
        <taxon>Ixodinae</taxon>
        <taxon>Ixodes</taxon>
    </lineage>
</organism>
<keyword evidence="1" id="KW-0732">Signal</keyword>
<feature type="chain" id="PRO_5020036476" evidence="1">
    <location>
        <begin position="22"/>
        <end position="119"/>
    </location>
</feature>
<evidence type="ECO:0000313" key="2">
    <source>
        <dbReference type="EMBL" id="MOY41152.1"/>
    </source>
</evidence>